<gene>
    <name evidence="1" type="ORF">LCGC14_0548530</name>
</gene>
<sequence length="258" mass="30249">MTLKKAVKEPLRLRNNDLSEQYYGIYMEDYEIHDEPLTIVSNDYEIVQHEEIIDSLDLMIKKIDAVLERDIITTNDGARMFAKYNLPNVIEPVKHNDEVNMGILVTNSYDKSRSIQIRIYGIRINCINVLNTNSHLSMMKTRHFKSSLDKFFEISVPTFLSKSNMEFMSNVRLWRTYANVHSFVDTETKIEMLGQIKELLPKKDFVPIEAQLSSERNLWNIYNILTTMMTHEWEIEKQLRFANPMNDIMNATLDAVAE</sequence>
<dbReference type="Pfam" id="PF06067">
    <property type="entry name" value="DUF932"/>
    <property type="match status" value="1"/>
</dbReference>
<comment type="caution">
    <text evidence="1">The sequence shown here is derived from an EMBL/GenBank/DDBJ whole genome shotgun (WGS) entry which is preliminary data.</text>
</comment>
<proteinExistence type="predicted"/>
<evidence type="ECO:0000313" key="1">
    <source>
        <dbReference type="EMBL" id="KKN58758.1"/>
    </source>
</evidence>
<evidence type="ECO:0008006" key="2">
    <source>
        <dbReference type="Google" id="ProtNLM"/>
    </source>
</evidence>
<organism evidence="1">
    <name type="scientific">marine sediment metagenome</name>
    <dbReference type="NCBI Taxonomy" id="412755"/>
    <lineage>
        <taxon>unclassified sequences</taxon>
        <taxon>metagenomes</taxon>
        <taxon>ecological metagenomes</taxon>
    </lineage>
</organism>
<name>A0A0F9UYQ9_9ZZZZ</name>
<dbReference type="EMBL" id="LAZR01000748">
    <property type="protein sequence ID" value="KKN58758.1"/>
    <property type="molecule type" value="Genomic_DNA"/>
</dbReference>
<reference evidence="1" key="1">
    <citation type="journal article" date="2015" name="Nature">
        <title>Complex archaea that bridge the gap between prokaryotes and eukaryotes.</title>
        <authorList>
            <person name="Spang A."/>
            <person name="Saw J.H."/>
            <person name="Jorgensen S.L."/>
            <person name="Zaremba-Niedzwiedzka K."/>
            <person name="Martijn J."/>
            <person name="Lind A.E."/>
            <person name="van Eijk R."/>
            <person name="Schleper C."/>
            <person name="Guy L."/>
            <person name="Ettema T.J."/>
        </authorList>
    </citation>
    <scope>NUCLEOTIDE SEQUENCE</scope>
</reference>
<protein>
    <recommendedName>
        <fullName evidence="2">DUF932 domain-containing protein</fullName>
    </recommendedName>
</protein>
<accession>A0A0F9UYQ9</accession>
<dbReference type="InterPro" id="IPR026325">
    <property type="entry name" value="DUF932"/>
</dbReference>
<dbReference type="AlphaFoldDB" id="A0A0F9UYQ9"/>